<dbReference type="Proteomes" id="UP001332243">
    <property type="component" value="Unassembled WGS sequence"/>
</dbReference>
<evidence type="ECO:0000313" key="3">
    <source>
        <dbReference type="Proteomes" id="UP001332243"/>
    </source>
</evidence>
<keyword evidence="3" id="KW-1185">Reference proteome</keyword>
<accession>A0ABU7RXC5</accession>
<name>A0ABU7RXC5_9ACTN</name>
<proteinExistence type="predicted"/>
<sequence length="256" mass="26167">MSLLAEVAAAVRAGVADLNAVVATLYVARMKLDQARRRLVDAAQGATTAQLPGAATSLAQAAGHADESATLILRSAEALAHYSTTAMGVPLTSDGSASGSGAAADPAPPSGTSPPPWLASVAEALLPLLPRGSKTAGVLATADGKTRSKPIWSGVQGPGANAPGLRRDDNVNQWHRLKSAIEHVEGHVAAIMRRDTGPRDAVLVVSQPPCPGPYGCATILPALLPAGSRLAVYVVGTDGRTRYWKTYTGTGEATIR</sequence>
<comment type="caution">
    <text evidence="2">The sequence shown here is derived from an EMBL/GenBank/DDBJ whole genome shotgun (WGS) entry which is preliminary data.</text>
</comment>
<evidence type="ECO:0000256" key="1">
    <source>
        <dbReference type="SAM" id="MobiDB-lite"/>
    </source>
</evidence>
<protein>
    <submittedName>
        <fullName evidence="2">DddA-like double-stranded DNA deaminase toxin</fullName>
    </submittedName>
</protein>
<dbReference type="RefSeq" id="WP_331216289.1">
    <property type="nucleotide sequence ID" value="NZ_JAZGQK010000019.1"/>
</dbReference>
<organism evidence="2 3">
    <name type="scientific">Plantactinospora sonchi</name>
    <dbReference type="NCBI Taxonomy" id="1544735"/>
    <lineage>
        <taxon>Bacteria</taxon>
        <taxon>Bacillati</taxon>
        <taxon>Actinomycetota</taxon>
        <taxon>Actinomycetes</taxon>
        <taxon>Micromonosporales</taxon>
        <taxon>Micromonosporaceae</taxon>
        <taxon>Plantactinospora</taxon>
    </lineage>
</organism>
<dbReference type="EMBL" id="JAZGQK010000019">
    <property type="protein sequence ID" value="MEE6261177.1"/>
    <property type="molecule type" value="Genomic_DNA"/>
</dbReference>
<dbReference type="InterPro" id="IPR032724">
    <property type="entry name" value="SCP1.201-like"/>
</dbReference>
<dbReference type="Pfam" id="PF14428">
    <property type="entry name" value="DddA-like"/>
    <property type="match status" value="1"/>
</dbReference>
<feature type="compositionally biased region" description="Pro residues" evidence="1">
    <location>
        <begin position="106"/>
        <end position="117"/>
    </location>
</feature>
<feature type="region of interest" description="Disordered" evidence="1">
    <location>
        <begin position="93"/>
        <end position="118"/>
    </location>
</feature>
<feature type="compositionally biased region" description="Low complexity" evidence="1">
    <location>
        <begin position="93"/>
        <end position="105"/>
    </location>
</feature>
<gene>
    <name evidence="2" type="ORF">V1633_22100</name>
</gene>
<reference evidence="2 3" key="1">
    <citation type="submission" date="2024-01" db="EMBL/GenBank/DDBJ databases">
        <title>Genome insights into Plantactinospora sonchi sp. nov.</title>
        <authorList>
            <person name="Wang L."/>
        </authorList>
    </citation>
    <scope>NUCLEOTIDE SEQUENCE [LARGE SCALE GENOMIC DNA]</scope>
    <source>
        <strain evidence="2 3">NEAU-QY2</strain>
    </source>
</reference>
<evidence type="ECO:0000313" key="2">
    <source>
        <dbReference type="EMBL" id="MEE6261177.1"/>
    </source>
</evidence>